<dbReference type="RefSeq" id="XP_001944782.1">
    <property type="nucleotide sequence ID" value="XM_001944747.4"/>
</dbReference>
<evidence type="ECO:0000256" key="6">
    <source>
        <dbReference type="ARBA" id="ARBA00022833"/>
    </source>
</evidence>
<evidence type="ECO:0000256" key="4">
    <source>
        <dbReference type="ARBA" id="ARBA00022723"/>
    </source>
</evidence>
<evidence type="ECO:0000256" key="1">
    <source>
        <dbReference type="ARBA" id="ARBA00000900"/>
    </source>
</evidence>
<dbReference type="PANTHER" id="PTHR46077:SF1">
    <property type="entry name" value="TOP1 BINDING ARGININE_SERINE RICH PROTEIN, E3 UBIQUITIN LIGASE"/>
    <property type="match status" value="1"/>
</dbReference>
<organism evidence="12 13">
    <name type="scientific">Acyrthosiphon pisum</name>
    <name type="common">Pea aphid</name>
    <dbReference type="NCBI Taxonomy" id="7029"/>
    <lineage>
        <taxon>Eukaryota</taxon>
        <taxon>Metazoa</taxon>
        <taxon>Ecdysozoa</taxon>
        <taxon>Arthropoda</taxon>
        <taxon>Hexapoda</taxon>
        <taxon>Insecta</taxon>
        <taxon>Pterygota</taxon>
        <taxon>Neoptera</taxon>
        <taxon>Paraneoptera</taxon>
        <taxon>Hemiptera</taxon>
        <taxon>Sternorrhyncha</taxon>
        <taxon>Aphidomorpha</taxon>
        <taxon>Aphidoidea</taxon>
        <taxon>Aphididae</taxon>
        <taxon>Macrosiphini</taxon>
        <taxon>Acyrthosiphon</taxon>
    </lineage>
</organism>
<evidence type="ECO:0000256" key="10">
    <source>
        <dbReference type="SAM" id="MobiDB-lite"/>
    </source>
</evidence>
<feature type="compositionally biased region" description="Basic residues" evidence="10">
    <location>
        <begin position="485"/>
        <end position="500"/>
    </location>
</feature>
<dbReference type="SMART" id="SM00184">
    <property type="entry name" value="RING"/>
    <property type="match status" value="1"/>
</dbReference>
<dbReference type="GO" id="GO:0061630">
    <property type="term" value="F:ubiquitin protein ligase activity"/>
    <property type="evidence" value="ECO:0007669"/>
    <property type="project" value="UniProtKB-EC"/>
</dbReference>
<feature type="compositionally biased region" description="Low complexity" evidence="10">
    <location>
        <begin position="512"/>
        <end position="527"/>
    </location>
</feature>
<keyword evidence="8" id="KW-0804">Transcription</keyword>
<name>A0A8R1ZZF9_ACYPI</name>
<keyword evidence="4" id="KW-0479">Metal-binding</keyword>
<reference evidence="13" key="1">
    <citation type="submission" date="2010-06" db="EMBL/GenBank/DDBJ databases">
        <authorList>
            <person name="Jiang H."/>
            <person name="Abraham K."/>
            <person name="Ali S."/>
            <person name="Alsbrooks S.L."/>
            <person name="Anim B.N."/>
            <person name="Anosike U.S."/>
            <person name="Attaway T."/>
            <person name="Bandaranaike D.P."/>
            <person name="Battles P.K."/>
            <person name="Bell S.N."/>
            <person name="Bell A.V."/>
            <person name="Beltran B."/>
            <person name="Bickham C."/>
            <person name="Bustamante Y."/>
            <person name="Caleb T."/>
            <person name="Canada A."/>
            <person name="Cardenas V."/>
            <person name="Carter K."/>
            <person name="Chacko J."/>
            <person name="Chandrabose M.N."/>
            <person name="Chavez D."/>
            <person name="Chavez A."/>
            <person name="Chen L."/>
            <person name="Chu H.-S."/>
            <person name="Claassen K.J."/>
            <person name="Cockrell R."/>
            <person name="Collins M."/>
            <person name="Cooper J.A."/>
            <person name="Cree A."/>
            <person name="Curry S.M."/>
            <person name="Da Y."/>
            <person name="Dao M.D."/>
            <person name="Das B."/>
            <person name="Davila M.-L."/>
            <person name="Davy-Carroll L."/>
            <person name="Denson S."/>
            <person name="Dinh H."/>
            <person name="Ebong V.E."/>
            <person name="Edwards J.R."/>
            <person name="Egan A."/>
            <person name="El-Daye J."/>
            <person name="Escobedo L."/>
            <person name="Fernandez S."/>
            <person name="Fernando P.R."/>
            <person name="Flagg N."/>
            <person name="Forbes L.D."/>
            <person name="Fowler R.G."/>
            <person name="Fu Q."/>
            <person name="Gabisi R.A."/>
            <person name="Ganer J."/>
            <person name="Garbino Pronczuk A."/>
            <person name="Garcia R.M."/>
            <person name="Garner T."/>
            <person name="Garrett T.E."/>
            <person name="Gonzalez D.A."/>
            <person name="Hamid H."/>
            <person name="Hawkins E.S."/>
            <person name="Hirani K."/>
            <person name="Hogues M.E."/>
            <person name="Hollins B."/>
            <person name="Hsiao C.-H."/>
            <person name="Jabil R."/>
            <person name="James M.L."/>
            <person name="Jhangiani S.N."/>
            <person name="Johnson B."/>
            <person name="Johnson Q."/>
            <person name="Joshi V."/>
            <person name="Kalu J.B."/>
            <person name="Kam C."/>
            <person name="Kashfia A."/>
            <person name="Keebler J."/>
            <person name="Kisamo H."/>
            <person name="Kovar C.L."/>
            <person name="Lago L.A."/>
            <person name="Lai C.-Y."/>
            <person name="Laidlaw J."/>
            <person name="Lara F."/>
            <person name="Le T.-K."/>
            <person name="Lee S.L."/>
            <person name="Legall F.H."/>
            <person name="Lemon S.J."/>
            <person name="Lewis L.R."/>
            <person name="Li B."/>
            <person name="Liu Y."/>
            <person name="Liu Y.-S."/>
            <person name="Lopez J."/>
            <person name="Lozado R.J."/>
            <person name="Lu J."/>
            <person name="Madu R.C."/>
            <person name="Maheshwari M."/>
            <person name="Maheshwari R."/>
            <person name="Malloy K."/>
            <person name="Martinez E."/>
            <person name="Mathew T."/>
            <person name="Mercado I.C."/>
            <person name="Mercado C."/>
            <person name="Meyer B."/>
            <person name="Montgomery K."/>
            <person name="Morgan M.B."/>
            <person name="Munidasa M."/>
            <person name="Nazareth L.V."/>
            <person name="Nelson J."/>
            <person name="Ng B.M."/>
            <person name="Nguyen N.B."/>
            <person name="Nguyen P.Q."/>
            <person name="Nguyen T."/>
            <person name="Obregon M."/>
            <person name="Okwuonu G.O."/>
            <person name="Onwere C.G."/>
            <person name="Orozco G."/>
            <person name="Parra A."/>
            <person name="Patel S."/>
            <person name="Patil S."/>
            <person name="Perez A."/>
            <person name="Perez Y."/>
            <person name="Pham C."/>
            <person name="Primus E.L."/>
            <person name="Pu L.-L."/>
            <person name="Puazo M."/>
            <person name="Qin X."/>
            <person name="Quiroz J.B."/>
            <person name="Reese J."/>
            <person name="Richards S."/>
            <person name="Rives C.M."/>
            <person name="Robberts R."/>
            <person name="Ruiz S.J."/>
            <person name="Ruiz M.J."/>
            <person name="Santibanez J."/>
            <person name="Schneider B.W."/>
            <person name="Sisson I."/>
            <person name="Smith M."/>
            <person name="Sodergren E."/>
            <person name="Song X.-Z."/>
            <person name="Song B.B."/>
            <person name="Summersgill H."/>
            <person name="Thelus R."/>
            <person name="Thornton R.D."/>
            <person name="Trejos Z.Y."/>
            <person name="Usmani K."/>
            <person name="Vattathil S."/>
            <person name="Villasana D."/>
            <person name="Walker D.L."/>
            <person name="Wang S."/>
            <person name="Wang K."/>
            <person name="White C.S."/>
            <person name="Williams A.C."/>
            <person name="Williamson J."/>
            <person name="Wilson K."/>
            <person name="Woghiren I.O."/>
            <person name="Woodworth J.R."/>
            <person name="Worley K.C."/>
            <person name="Wright R.A."/>
            <person name="Wu W."/>
            <person name="Young L."/>
            <person name="Zhang L."/>
            <person name="Zhang J."/>
            <person name="Zhu Y."/>
            <person name="Muzny D.M."/>
            <person name="Weinstock G."/>
            <person name="Gibbs R.A."/>
        </authorList>
    </citation>
    <scope>NUCLEOTIDE SEQUENCE [LARGE SCALE GENOMIC DNA]</scope>
    <source>
        <strain evidence="13">LSR1</strain>
    </source>
</reference>
<accession>A0A8R1ZZF9</accession>
<dbReference type="Pfam" id="PF13639">
    <property type="entry name" value="zf-RING_2"/>
    <property type="match status" value="1"/>
</dbReference>
<keyword evidence="7" id="KW-0805">Transcription regulation</keyword>
<dbReference type="InterPro" id="IPR017907">
    <property type="entry name" value="Znf_RING_CS"/>
</dbReference>
<keyword evidence="5 9" id="KW-0863">Zinc-finger</keyword>
<sequence>MSVIIKSEPISGVVELSSDDEETVSTLSTINNVIPNNRPTGCSSPDSHCSICLDDLTNKCYTNSCWHLFCFECLQRWSNSEATCPLCKKSFNSIYHSFDNTGFHETYNVPTLANMLTPRIYIRPMSDLAVDIDRMFRMNMFMDIVRRNERMSHHPIYDLDDVDHNQNGMSPFIQELSDDYPSTTLQRPISGQAMRIRVYMDDAWALPLPDMTGRFRDCSSAFYRDNPAQTYRLHAFILRDLVAVRESVRLDDQSMPIPASTDVTVTNLIMRSLAAYEIRQLHLVNVLRPFLHMRAVHFCHELYNFANSPYDIAGYDHNVRFTYPPHDSELTRPHYTELLPPIHILGETIVLDSDNEEVIRPRIMEVIEVSSSPDDSDVEILSHSFHSIDPLNSASIDQPSTSTGIRDSLDRPNNRYNLRRRRIFSPTVNDSSSFPVYGNLSRISYPSQVRRGRPMLDSSSDDEESVTATRGSQTALIKSRNVNDKRKKKTKRNKKKKRKINTNDSRSETRSTNRNRSYSGSSSSSGETDIRPFNGCILRI</sequence>
<dbReference type="AlphaFoldDB" id="A0A8R1ZZF9"/>
<feature type="compositionally biased region" description="Polar residues" evidence="10">
    <location>
        <begin position="391"/>
        <end position="405"/>
    </location>
</feature>
<evidence type="ECO:0000313" key="13">
    <source>
        <dbReference type="Proteomes" id="UP000007819"/>
    </source>
</evidence>
<feature type="domain" description="RING-type" evidence="11">
    <location>
        <begin position="49"/>
        <end position="88"/>
    </location>
</feature>
<dbReference type="GO" id="GO:0006513">
    <property type="term" value="P:protein monoubiquitination"/>
    <property type="evidence" value="ECO:0007669"/>
    <property type="project" value="TreeGrafter"/>
</dbReference>
<dbReference type="OMA" id="RNERMSH"/>
<reference evidence="12" key="2">
    <citation type="submission" date="2022-06" db="UniProtKB">
        <authorList>
            <consortium name="EnsemblMetazoa"/>
        </authorList>
    </citation>
    <scope>IDENTIFICATION</scope>
</reference>
<dbReference type="InterPro" id="IPR058746">
    <property type="entry name" value="Znf_RING-type_Topors"/>
</dbReference>
<dbReference type="EC" id="2.3.2.27" evidence="2"/>
<feature type="compositionally biased region" description="Polar residues" evidence="10">
    <location>
        <begin position="466"/>
        <end position="476"/>
    </location>
</feature>
<dbReference type="Proteomes" id="UP000007819">
    <property type="component" value="Chromosome A1"/>
</dbReference>
<dbReference type="PROSITE" id="PS50089">
    <property type="entry name" value="ZF_RING_2"/>
    <property type="match status" value="1"/>
</dbReference>
<dbReference type="GO" id="GO:0008270">
    <property type="term" value="F:zinc ion binding"/>
    <property type="evidence" value="ECO:0007669"/>
    <property type="project" value="UniProtKB-KW"/>
</dbReference>
<dbReference type="SUPFAM" id="SSF57850">
    <property type="entry name" value="RING/U-box"/>
    <property type="match status" value="1"/>
</dbReference>
<dbReference type="OrthoDB" id="365379at2759"/>
<protein>
    <recommendedName>
        <fullName evidence="2">RING-type E3 ubiquitin transferase</fullName>
        <ecNumber evidence="2">2.3.2.27</ecNumber>
    </recommendedName>
</protein>
<keyword evidence="3" id="KW-0808">Transferase</keyword>
<evidence type="ECO:0000256" key="5">
    <source>
        <dbReference type="ARBA" id="ARBA00022771"/>
    </source>
</evidence>
<dbReference type="CDD" id="cd16574">
    <property type="entry name" value="RING-HC_Topors"/>
    <property type="match status" value="1"/>
</dbReference>
<dbReference type="PANTHER" id="PTHR46077">
    <property type="entry name" value="E3 UBIQUITIN-PROTEIN LIGASE TOPORS"/>
    <property type="match status" value="1"/>
</dbReference>
<evidence type="ECO:0000256" key="9">
    <source>
        <dbReference type="PROSITE-ProRule" id="PRU00175"/>
    </source>
</evidence>
<dbReference type="Gene3D" id="3.30.40.10">
    <property type="entry name" value="Zinc/RING finger domain, C3HC4 (zinc finger)"/>
    <property type="match status" value="1"/>
</dbReference>
<dbReference type="KEGG" id="api:100159997"/>
<dbReference type="InterPro" id="IPR013083">
    <property type="entry name" value="Znf_RING/FYVE/PHD"/>
</dbReference>
<evidence type="ECO:0000259" key="11">
    <source>
        <dbReference type="PROSITE" id="PS50089"/>
    </source>
</evidence>
<evidence type="ECO:0000256" key="3">
    <source>
        <dbReference type="ARBA" id="ARBA00022679"/>
    </source>
</evidence>
<evidence type="ECO:0000313" key="12">
    <source>
        <dbReference type="EnsemblMetazoa" id="XP_001944782.1"/>
    </source>
</evidence>
<dbReference type="GeneID" id="100159997"/>
<dbReference type="InterPro" id="IPR001841">
    <property type="entry name" value="Znf_RING"/>
</dbReference>
<dbReference type="InterPro" id="IPR058745">
    <property type="entry name" value="PWI_Topors"/>
</dbReference>
<evidence type="ECO:0000256" key="8">
    <source>
        <dbReference type="ARBA" id="ARBA00023163"/>
    </source>
</evidence>
<feature type="region of interest" description="Disordered" evidence="10">
    <location>
        <begin position="391"/>
        <end position="413"/>
    </location>
</feature>
<dbReference type="PROSITE" id="PS00518">
    <property type="entry name" value="ZF_RING_1"/>
    <property type="match status" value="1"/>
</dbReference>
<dbReference type="Pfam" id="PF26084">
    <property type="entry name" value="PWI_Topors"/>
    <property type="match status" value="1"/>
</dbReference>
<proteinExistence type="predicted"/>
<comment type="catalytic activity">
    <reaction evidence="1">
        <text>S-ubiquitinyl-[E2 ubiquitin-conjugating enzyme]-L-cysteine + [acceptor protein]-L-lysine = [E2 ubiquitin-conjugating enzyme]-L-cysteine + N(6)-ubiquitinyl-[acceptor protein]-L-lysine.</text>
        <dbReference type="EC" id="2.3.2.27"/>
    </reaction>
</comment>
<dbReference type="EnsemblMetazoa" id="XM_001944747.4">
    <property type="protein sequence ID" value="XP_001944782.1"/>
    <property type="gene ID" value="LOC100159997"/>
</dbReference>
<keyword evidence="13" id="KW-1185">Reference proteome</keyword>
<evidence type="ECO:0000256" key="2">
    <source>
        <dbReference type="ARBA" id="ARBA00012483"/>
    </source>
</evidence>
<feature type="region of interest" description="Disordered" evidence="10">
    <location>
        <begin position="448"/>
        <end position="534"/>
    </location>
</feature>
<keyword evidence="6" id="KW-0862">Zinc</keyword>
<dbReference type="GO" id="GO:0000209">
    <property type="term" value="P:protein polyubiquitination"/>
    <property type="evidence" value="ECO:0007669"/>
    <property type="project" value="TreeGrafter"/>
</dbReference>
<evidence type="ECO:0000256" key="7">
    <source>
        <dbReference type="ARBA" id="ARBA00023015"/>
    </source>
</evidence>